<keyword evidence="2" id="KW-1185">Reference proteome</keyword>
<dbReference type="Gene3D" id="3.40.50.11340">
    <property type="match status" value="1"/>
</dbReference>
<evidence type="ECO:0000313" key="1">
    <source>
        <dbReference type="EMBL" id="MBK5928444.1"/>
    </source>
</evidence>
<reference evidence="1" key="1">
    <citation type="submission" date="2017-05" db="EMBL/GenBank/DDBJ databases">
        <authorList>
            <person name="Imhoff J.F."/>
            <person name="Rahn T."/>
            <person name="Kuenzel S."/>
            <person name="Neulinger S.C."/>
        </authorList>
    </citation>
    <scope>NUCLEOTIDE SEQUENCE</scope>
    <source>
        <strain evidence="1">LMG 28126</strain>
    </source>
</reference>
<dbReference type="Proteomes" id="UP000706333">
    <property type="component" value="Unassembled WGS sequence"/>
</dbReference>
<reference evidence="1" key="2">
    <citation type="journal article" date="2020" name="Microorganisms">
        <title>Osmotic Adaptation and Compatible Solute Biosynthesis of Phototrophic Bacteria as Revealed from Genome Analyses.</title>
        <authorList>
            <person name="Imhoff J.F."/>
            <person name="Rahn T."/>
            <person name="Kunzel S."/>
            <person name="Keller A."/>
            <person name="Neulinger S.C."/>
        </authorList>
    </citation>
    <scope>NUCLEOTIDE SEQUENCE</scope>
    <source>
        <strain evidence="1">LMG 28126</strain>
    </source>
</reference>
<name>A0A934TLQ0_9RHOB</name>
<protein>
    <submittedName>
        <fullName evidence="1">Uncharacterized protein</fullName>
    </submittedName>
</protein>
<sequence length="307" mass="33604">MSIAAPPNSRPITDAPAHHVARPRFFIDARHGLGNRLRAIASAAAIAARTGHELVIVWEPDVHCQARFGDLFRHDGAVIGTAFARLFALTGGRLYNYMEVEPGAQRDAPILACAGPGAGPQDVYVRSAYPLVSAHRDWPAERAFLHALVPVDAVRARMRAVPVPAQVSAHVRMASGPGYEHLPHESPAGWSAQGHAEIAAWRARSHARHFMARLDTLVAAGAAETIFLAADLPETYAAFRDRYGARLRFLPRTRFDRSADQLRDALADMLLLGRAERFLGSTWSSFSDMAIRLAPQRPVVEMSGRDF</sequence>
<comment type="caution">
    <text evidence="1">The sequence shown here is derived from an EMBL/GenBank/DDBJ whole genome shotgun (WGS) entry which is preliminary data.</text>
</comment>
<dbReference type="PANTHER" id="PTHR40743:SF1">
    <property type="entry name" value="POSSIBLE GLYCOSYLTRANSFERASE"/>
    <property type="match status" value="1"/>
</dbReference>
<proteinExistence type="predicted"/>
<dbReference type="AlphaFoldDB" id="A0A934TLQ0"/>
<dbReference type="EMBL" id="NHSD01000305">
    <property type="protein sequence ID" value="MBK5928444.1"/>
    <property type="molecule type" value="Genomic_DNA"/>
</dbReference>
<organism evidence="1 2">
    <name type="scientific">Rhodobaculum claviforme</name>
    <dbReference type="NCBI Taxonomy" id="1549854"/>
    <lineage>
        <taxon>Bacteria</taxon>
        <taxon>Pseudomonadati</taxon>
        <taxon>Pseudomonadota</taxon>
        <taxon>Alphaproteobacteria</taxon>
        <taxon>Rhodobacterales</taxon>
        <taxon>Paracoccaceae</taxon>
        <taxon>Rhodobaculum</taxon>
    </lineage>
</organism>
<accession>A0A934TLQ0</accession>
<gene>
    <name evidence="1" type="ORF">CCR87_14070</name>
</gene>
<dbReference type="Gene3D" id="3.40.50.11350">
    <property type="match status" value="1"/>
</dbReference>
<dbReference type="PANTHER" id="PTHR40743">
    <property type="entry name" value="NUCLEOTIDE-DIPHOSPHO-SUGAR TRANSFERASE CONTAINING PROTEIN"/>
    <property type="match status" value="1"/>
</dbReference>
<evidence type="ECO:0000313" key="2">
    <source>
        <dbReference type="Proteomes" id="UP000706333"/>
    </source>
</evidence>
<dbReference type="RefSeq" id="WP_201158208.1">
    <property type="nucleotide sequence ID" value="NZ_NHSD01000305.1"/>
</dbReference>